<protein>
    <submittedName>
        <fullName evidence="2">Uncharacterized protein</fullName>
    </submittedName>
</protein>
<organism evidence="2 3">
    <name type="scientific">Euplotes crassus</name>
    <dbReference type="NCBI Taxonomy" id="5936"/>
    <lineage>
        <taxon>Eukaryota</taxon>
        <taxon>Sar</taxon>
        <taxon>Alveolata</taxon>
        <taxon>Ciliophora</taxon>
        <taxon>Intramacronucleata</taxon>
        <taxon>Spirotrichea</taxon>
        <taxon>Hypotrichia</taxon>
        <taxon>Euplotida</taxon>
        <taxon>Euplotidae</taxon>
        <taxon>Moneuplotes</taxon>
    </lineage>
</organism>
<proteinExistence type="predicted"/>
<keyword evidence="3" id="KW-1185">Reference proteome</keyword>
<feature type="compositionally biased region" description="Low complexity" evidence="1">
    <location>
        <begin position="431"/>
        <end position="447"/>
    </location>
</feature>
<gene>
    <name evidence="2" type="ORF">ECRASSUSDP1_LOCUS2914</name>
</gene>
<dbReference type="AlphaFoldDB" id="A0AAD1U3H9"/>
<evidence type="ECO:0000313" key="2">
    <source>
        <dbReference type="EMBL" id="CAI2361602.1"/>
    </source>
</evidence>
<dbReference type="SUPFAM" id="SSF48371">
    <property type="entry name" value="ARM repeat"/>
    <property type="match status" value="1"/>
</dbReference>
<dbReference type="EMBL" id="CAMPGE010002792">
    <property type="protein sequence ID" value="CAI2361602.1"/>
    <property type="molecule type" value="Genomic_DNA"/>
</dbReference>
<name>A0AAD1U3H9_EUPCR</name>
<sequence>MSESIVKNYLPGDSKDEPEILQEDRIKFMESVNRLIQKDSSVVDPSSQRFKNIVDNLILCLSDENTEVSEMSREILRHLIKNYKKFADIIPKLSFVNRQDLLYVIGKTDFLFRSTLNFSGFGGLKSQSLTKKIGLTSENQEITSKFTEESPSISDLLHAKRKRHSKDFKKNCFGVIPFSLISQLEFGNLYEDRLRALTKVSRKYVVDNDNFELLSKHLNEFVSYLFDISHEEAKNEVESLSYESIVIFNKILNKDAKYLEALDFKLCFSNLLSHSKTLDKPLLNEVISAFKTLKRILGHEEYDKYSKGSLDTLNNSRIVSVLDVYGVILEDMKKSPKKYDYESTIKALSKISKNLKNGQMSSQAIDKIFKLINTDDKKSKTQAYKLLEDLCTEADGSHKIEKSRPFKKKSNKSMHSSSSKKDEPLSLKGGSSKTQIKITSITTNPNLKKTKKPSMYSSNIILSDQNHSKDLMLGRKEMMNIHSSMGNLHTIEENMPVTKRSTPSKLKRHHGRPNKDVKSNIKEINGKRQNIKQIILTSRSSKTLGKFYQKPYRNCKSGLNLPKKVQLECLRPLLETLNTDCLLCTKLKREVSINLMHSVLDLY</sequence>
<evidence type="ECO:0000313" key="3">
    <source>
        <dbReference type="Proteomes" id="UP001295684"/>
    </source>
</evidence>
<dbReference type="InterPro" id="IPR016024">
    <property type="entry name" value="ARM-type_fold"/>
</dbReference>
<accession>A0AAD1U3H9</accession>
<feature type="region of interest" description="Disordered" evidence="1">
    <location>
        <begin position="497"/>
        <end position="518"/>
    </location>
</feature>
<dbReference type="Proteomes" id="UP001295684">
    <property type="component" value="Unassembled WGS sequence"/>
</dbReference>
<comment type="caution">
    <text evidence="2">The sequence shown here is derived from an EMBL/GenBank/DDBJ whole genome shotgun (WGS) entry which is preliminary data.</text>
</comment>
<reference evidence="2" key="1">
    <citation type="submission" date="2023-07" db="EMBL/GenBank/DDBJ databases">
        <authorList>
            <consortium name="AG Swart"/>
            <person name="Singh M."/>
            <person name="Singh A."/>
            <person name="Seah K."/>
            <person name="Emmerich C."/>
        </authorList>
    </citation>
    <scope>NUCLEOTIDE SEQUENCE</scope>
    <source>
        <strain evidence="2">DP1</strain>
    </source>
</reference>
<evidence type="ECO:0000256" key="1">
    <source>
        <dbReference type="SAM" id="MobiDB-lite"/>
    </source>
</evidence>
<feature type="region of interest" description="Disordered" evidence="1">
    <location>
        <begin position="401"/>
        <end position="452"/>
    </location>
</feature>